<accession>A0ABR1IMI5</accession>
<evidence type="ECO:0000313" key="1">
    <source>
        <dbReference type="EMBL" id="KAK7435047.1"/>
    </source>
</evidence>
<keyword evidence="2" id="KW-1185">Reference proteome</keyword>
<name>A0ABR1IMI5_9AGAR</name>
<dbReference type="SUPFAM" id="SSF52047">
    <property type="entry name" value="RNI-like"/>
    <property type="match status" value="1"/>
</dbReference>
<organism evidence="1 2">
    <name type="scientific">Marasmiellus scandens</name>
    <dbReference type="NCBI Taxonomy" id="2682957"/>
    <lineage>
        <taxon>Eukaryota</taxon>
        <taxon>Fungi</taxon>
        <taxon>Dikarya</taxon>
        <taxon>Basidiomycota</taxon>
        <taxon>Agaricomycotina</taxon>
        <taxon>Agaricomycetes</taxon>
        <taxon>Agaricomycetidae</taxon>
        <taxon>Agaricales</taxon>
        <taxon>Marasmiineae</taxon>
        <taxon>Omphalotaceae</taxon>
        <taxon>Marasmiellus</taxon>
    </lineage>
</organism>
<proteinExistence type="predicted"/>
<comment type="caution">
    <text evidence="1">The sequence shown here is derived from an EMBL/GenBank/DDBJ whole genome shotgun (WGS) entry which is preliminary data.</text>
</comment>
<protein>
    <submittedName>
        <fullName evidence="1">Uncharacterized protein</fullName>
    </submittedName>
</protein>
<gene>
    <name evidence="1" type="ORF">VKT23_019855</name>
</gene>
<dbReference type="Proteomes" id="UP001498398">
    <property type="component" value="Unassembled WGS sequence"/>
</dbReference>
<dbReference type="InterPro" id="IPR032675">
    <property type="entry name" value="LRR_dom_sf"/>
</dbReference>
<sequence>MFMHEGIGSFTLHALGNYHSENLSVLEAIPHRMPLLTDLTFNISPNIEYIQPLLALTLQLTCLKSLALPPFPNYTSILPSLSGIRGLTSLHVMSAPHVKPVSQYEPIERADYFSALTTIHIFCNYEVATKIFRGQIPHLSDVEVITPEYEKPSRIQSLLVDVARACPSIARVSLTLKRGASFSSSSQNDNLNTEHIRPILTRKGITSFVLMHPNPMNLTLADVEEIASSWPNIRHINLCSDPRLPCASNGIIECLTPRALLSFARYCPYIVTLGLFLEANFSSLPSNEEVDALSSGFKKLRVLSVGVSSIEDERLFASFLCHVLPQGCIVKYGSGWYDADAGSVNAKRWQLVNELLPILLSVRIRTIQRVERSLTVKKE</sequence>
<dbReference type="Gene3D" id="3.80.10.10">
    <property type="entry name" value="Ribonuclease Inhibitor"/>
    <property type="match status" value="1"/>
</dbReference>
<dbReference type="EMBL" id="JBANRG010000112">
    <property type="protein sequence ID" value="KAK7435047.1"/>
    <property type="molecule type" value="Genomic_DNA"/>
</dbReference>
<reference evidence="1 2" key="1">
    <citation type="submission" date="2024-01" db="EMBL/GenBank/DDBJ databases">
        <title>A draft genome for the cacao thread blight pathogen Marasmiellus scandens.</title>
        <authorList>
            <person name="Baruah I.K."/>
            <person name="Leung J."/>
            <person name="Bukari Y."/>
            <person name="Amoako-Attah I."/>
            <person name="Meinhardt L.W."/>
            <person name="Bailey B.A."/>
            <person name="Cohen S.P."/>
        </authorList>
    </citation>
    <scope>NUCLEOTIDE SEQUENCE [LARGE SCALE GENOMIC DNA]</scope>
    <source>
        <strain evidence="1 2">GH-19</strain>
    </source>
</reference>
<evidence type="ECO:0000313" key="2">
    <source>
        <dbReference type="Proteomes" id="UP001498398"/>
    </source>
</evidence>